<dbReference type="PROSITE" id="PS50878">
    <property type="entry name" value="RT_POL"/>
    <property type="match status" value="1"/>
</dbReference>
<dbReference type="OrthoDB" id="410104at2759"/>
<evidence type="ECO:0000259" key="1">
    <source>
        <dbReference type="PROSITE" id="PS50878"/>
    </source>
</evidence>
<dbReference type="InterPro" id="IPR043502">
    <property type="entry name" value="DNA/RNA_pol_sf"/>
</dbReference>
<name>A0A9P6GWY5_9MICR</name>
<gene>
    <name evidence="2" type="primary">PO21</name>
    <name evidence="2" type="ORF">NGRA_2262</name>
</gene>
<protein>
    <submittedName>
        <fullName evidence="2">Retrovirus-related Pol polyprotein from type-1 retrotransposable element R2</fullName>
    </submittedName>
</protein>
<dbReference type="AlphaFoldDB" id="A0A9P6GWY5"/>
<dbReference type="PANTHER" id="PTHR35450">
    <property type="entry name" value="REVERSE TRANSCRIPTASE DOMAIN-CONTAINING PROTEIN"/>
    <property type="match status" value="1"/>
</dbReference>
<organism evidence="2 3">
    <name type="scientific">Nosema granulosis</name>
    <dbReference type="NCBI Taxonomy" id="83296"/>
    <lineage>
        <taxon>Eukaryota</taxon>
        <taxon>Fungi</taxon>
        <taxon>Fungi incertae sedis</taxon>
        <taxon>Microsporidia</taxon>
        <taxon>Nosematidae</taxon>
        <taxon>Nosema</taxon>
    </lineage>
</organism>
<dbReference type="InterPro" id="IPR000477">
    <property type="entry name" value="RT_dom"/>
</dbReference>
<dbReference type="Proteomes" id="UP000740883">
    <property type="component" value="Unassembled WGS sequence"/>
</dbReference>
<proteinExistence type="predicted"/>
<evidence type="ECO:0000313" key="3">
    <source>
        <dbReference type="Proteomes" id="UP000740883"/>
    </source>
</evidence>
<feature type="domain" description="Reverse transcriptase" evidence="1">
    <location>
        <begin position="1"/>
        <end position="187"/>
    </location>
</feature>
<dbReference type="PANTHER" id="PTHR35450:SF2">
    <property type="entry name" value="REVERSE TRANSCRIPTASE DOMAIN-CONTAINING PROTEIN"/>
    <property type="match status" value="1"/>
</dbReference>
<keyword evidence="3" id="KW-1185">Reference proteome</keyword>
<dbReference type="EMBL" id="SBJO01000221">
    <property type="protein sequence ID" value="KAF9762034.1"/>
    <property type="molecule type" value="Genomic_DNA"/>
</dbReference>
<dbReference type="Pfam" id="PF00078">
    <property type="entry name" value="RVT_1"/>
    <property type="match status" value="1"/>
</dbReference>
<reference evidence="2 3" key="1">
    <citation type="journal article" date="2020" name="Genome Biol. Evol.">
        <title>Comparative genomics of strictly vertically transmitted, feminizing microsporidia endosymbionts of amphipod crustaceans.</title>
        <authorList>
            <person name="Cormier A."/>
            <person name="Chebbi M.A."/>
            <person name="Giraud I."/>
            <person name="Wattier R."/>
            <person name="Teixeira M."/>
            <person name="Gilbert C."/>
            <person name="Rigaud T."/>
            <person name="Cordaux R."/>
        </authorList>
    </citation>
    <scope>NUCLEOTIDE SEQUENCE [LARGE SCALE GENOMIC DNA]</scope>
    <source>
        <strain evidence="2 3">Ou3-Ou53</strain>
    </source>
</reference>
<comment type="caution">
    <text evidence="2">The sequence shown here is derived from an EMBL/GenBank/DDBJ whole genome shotgun (WGS) entry which is preliminary data.</text>
</comment>
<accession>A0A9P6GWY5</accession>
<dbReference type="SUPFAM" id="SSF56672">
    <property type="entry name" value="DNA/RNA polymerases"/>
    <property type="match status" value="1"/>
</dbReference>
<evidence type="ECO:0000313" key="2">
    <source>
        <dbReference type="EMBL" id="KAF9762034.1"/>
    </source>
</evidence>
<sequence>MFNIAINKEYKNKLRTAWMDVKKAFDSIDHEYLLHCIDCLNIAPWIYKFMEESTKRWKITLFAKNNLILKKRVSRGVLQDDSLSPLLFVVCMDPLSKCLNAKFPMVQIPIDIEECYSTNHLLFIDDLKLLAEDESTLGKMLEETMEFCEMVNLEINPKKSATNAASLKTEVMKLDDKSSYRYIGITEDCNSDPLQGVKDMVTKEIIRRANELSKTKSSGKNMIKAINEYFLLPCLGGIRLFLRKYKNTDL</sequence>